<name>X1ALU2_9ZZZZ</name>
<organism evidence="4">
    <name type="scientific">marine sediment metagenome</name>
    <dbReference type="NCBI Taxonomy" id="412755"/>
    <lineage>
        <taxon>unclassified sequences</taxon>
        <taxon>metagenomes</taxon>
        <taxon>ecological metagenomes</taxon>
    </lineage>
</organism>
<dbReference type="Gene3D" id="2.20.180.10">
    <property type="entry name" value="putative fmn-dependent nitroreductase like domains"/>
    <property type="match status" value="1"/>
</dbReference>
<accession>X1ALU2</accession>
<protein>
    <recommendedName>
        <fullName evidence="3">Nitroreductase domain-containing protein</fullName>
    </recommendedName>
</protein>
<dbReference type="AlphaFoldDB" id="X1ALU2"/>
<comment type="similarity">
    <text evidence="1">Belongs to the nitroreductase family.</text>
</comment>
<dbReference type="InterPro" id="IPR023312">
    <property type="entry name" value="Put_nitroreductase_C_bac"/>
</dbReference>
<evidence type="ECO:0000313" key="4">
    <source>
        <dbReference type="EMBL" id="GAG83640.1"/>
    </source>
</evidence>
<reference evidence="4" key="1">
    <citation type="journal article" date="2014" name="Front. Microbiol.">
        <title>High frequency of phylogenetically diverse reductive dehalogenase-homologous genes in deep subseafloor sedimentary metagenomes.</title>
        <authorList>
            <person name="Kawai M."/>
            <person name="Futagami T."/>
            <person name="Toyoda A."/>
            <person name="Takaki Y."/>
            <person name="Nishi S."/>
            <person name="Hori S."/>
            <person name="Arai W."/>
            <person name="Tsubouchi T."/>
            <person name="Morono Y."/>
            <person name="Uchiyama I."/>
            <person name="Ito T."/>
            <person name="Fujiyama A."/>
            <person name="Inagaki F."/>
            <person name="Takami H."/>
        </authorList>
    </citation>
    <scope>NUCLEOTIDE SEQUENCE</scope>
    <source>
        <strain evidence="4">Expedition CK06-06</strain>
    </source>
</reference>
<dbReference type="InterPro" id="IPR000415">
    <property type="entry name" value="Nitroreductase-like"/>
</dbReference>
<dbReference type="CDD" id="cd02062">
    <property type="entry name" value="Nitro_FMN_reductase"/>
    <property type="match status" value="1"/>
</dbReference>
<comment type="caution">
    <text evidence="4">The sequence shown here is derived from an EMBL/GenBank/DDBJ whole genome shotgun (WGS) entry which is preliminary data.</text>
</comment>
<evidence type="ECO:0000259" key="3">
    <source>
        <dbReference type="Pfam" id="PF00881"/>
    </source>
</evidence>
<dbReference type="InterPro" id="IPR029479">
    <property type="entry name" value="Nitroreductase"/>
</dbReference>
<evidence type="ECO:0000256" key="1">
    <source>
        <dbReference type="ARBA" id="ARBA00007118"/>
    </source>
</evidence>
<gene>
    <name evidence="4" type="ORF">S01H4_29872</name>
</gene>
<keyword evidence="2" id="KW-0560">Oxidoreductase</keyword>
<dbReference type="GO" id="GO:0016491">
    <property type="term" value="F:oxidoreductase activity"/>
    <property type="evidence" value="ECO:0007669"/>
    <property type="project" value="UniProtKB-KW"/>
</dbReference>
<dbReference type="PANTHER" id="PTHR43673:SF10">
    <property type="entry name" value="NADH DEHYDROGENASE_NAD(P)H NITROREDUCTASE XCC3605-RELATED"/>
    <property type="match status" value="1"/>
</dbReference>
<sequence>MIKLDIEEIMYKRRTIRRFKQESVSLDLLKKLIDYARVAPMGSNIQSLEFIIIADPNIREQLFPLVKWAASLPKSERTPEVGRRPTAYIIVLVNTSIKKNADFDVGAAVENILLGAVNLGLGSCWMGSIDREKIRELLSIPKHYDIKHVISLGVPDEQSFVESYIDSFKYWKDEKGYMHIPKKALKDIIFKEI</sequence>
<dbReference type="Pfam" id="PF00881">
    <property type="entry name" value="Nitroreductase"/>
    <property type="match status" value="1"/>
</dbReference>
<proteinExistence type="inferred from homology"/>
<dbReference type="SUPFAM" id="SSF55469">
    <property type="entry name" value="FMN-dependent nitroreductase-like"/>
    <property type="match status" value="1"/>
</dbReference>
<dbReference type="EMBL" id="BART01015373">
    <property type="protein sequence ID" value="GAG83640.1"/>
    <property type="molecule type" value="Genomic_DNA"/>
</dbReference>
<dbReference type="Gene3D" id="3.40.109.10">
    <property type="entry name" value="NADH Oxidase"/>
    <property type="match status" value="1"/>
</dbReference>
<dbReference type="PANTHER" id="PTHR43673">
    <property type="entry name" value="NAD(P)H NITROREDUCTASE YDGI-RELATED"/>
    <property type="match status" value="1"/>
</dbReference>
<evidence type="ECO:0000256" key="2">
    <source>
        <dbReference type="ARBA" id="ARBA00023002"/>
    </source>
</evidence>
<feature type="domain" description="Nitroreductase" evidence="3">
    <location>
        <begin position="12"/>
        <end position="153"/>
    </location>
</feature>